<keyword evidence="1" id="KW-0285">Flavoprotein</keyword>
<dbReference type="GO" id="GO:0016491">
    <property type="term" value="F:oxidoreductase activity"/>
    <property type="evidence" value="ECO:0007669"/>
    <property type="project" value="UniProtKB-KW"/>
</dbReference>
<proteinExistence type="predicted"/>
<evidence type="ECO:0000256" key="2">
    <source>
        <dbReference type="ARBA" id="ARBA00023002"/>
    </source>
</evidence>
<dbReference type="InterPro" id="IPR023753">
    <property type="entry name" value="FAD/NAD-binding_dom"/>
</dbReference>
<evidence type="ECO:0000313" key="4">
    <source>
        <dbReference type="EMBL" id="HGU40377.1"/>
    </source>
</evidence>
<keyword evidence="2" id="KW-0560">Oxidoreductase</keyword>
<dbReference type="PRINTS" id="PR00368">
    <property type="entry name" value="FADPNR"/>
</dbReference>
<dbReference type="InterPro" id="IPR036188">
    <property type="entry name" value="FAD/NAD-bd_sf"/>
</dbReference>
<organism evidence="4">
    <name type="scientific">Fervidobacterium thailandense</name>
    <dbReference type="NCBI Taxonomy" id="1008305"/>
    <lineage>
        <taxon>Bacteria</taxon>
        <taxon>Thermotogati</taxon>
        <taxon>Thermotogota</taxon>
        <taxon>Thermotogae</taxon>
        <taxon>Thermotogales</taxon>
        <taxon>Fervidobacteriaceae</taxon>
        <taxon>Fervidobacterium</taxon>
    </lineage>
</organism>
<evidence type="ECO:0000256" key="1">
    <source>
        <dbReference type="ARBA" id="ARBA00022630"/>
    </source>
</evidence>
<sequence>MLGSERFLRPQKHICIVGGGPAGLSCALMLKRYGISARIFEKEEIGGLIRNAWRVENIPLMPARSGAEIVAEFKRLIDINGLEIVKDEILSVEDGRLFGIKGEYPYDFLVIATGTKPKRIPEFEISERVSYEYVKLPRGISNLAVYGGGDIAFDGALKAFENGIKPEIFIRGERPRALLKLVEEARNRKIPIHHKTPIREVRSHGERLVIVTSQGEQQEFDALLIAIGRVENLPKMNVENFDKVLIIGDAAHVHYRQMSIAIGEGIKAAMMIIELLGGAE</sequence>
<dbReference type="Gene3D" id="3.50.50.60">
    <property type="entry name" value="FAD/NAD(P)-binding domain"/>
    <property type="match status" value="2"/>
</dbReference>
<protein>
    <submittedName>
        <fullName evidence="4">NAD(P)/FAD-dependent oxidoreductase</fullName>
    </submittedName>
</protein>
<gene>
    <name evidence="4" type="ORF">ENT77_04175</name>
</gene>
<dbReference type="InterPro" id="IPR050097">
    <property type="entry name" value="Ferredoxin-NADP_redctase_2"/>
</dbReference>
<reference evidence="4" key="1">
    <citation type="journal article" date="2020" name="mSystems">
        <title>Genome- and Community-Level Interaction Insights into Carbon Utilization and Element Cycling Functions of Hydrothermarchaeota in Hydrothermal Sediment.</title>
        <authorList>
            <person name="Zhou Z."/>
            <person name="Liu Y."/>
            <person name="Xu W."/>
            <person name="Pan J."/>
            <person name="Luo Z.H."/>
            <person name="Li M."/>
        </authorList>
    </citation>
    <scope>NUCLEOTIDE SEQUENCE [LARGE SCALE GENOMIC DNA]</scope>
    <source>
        <strain evidence="4">SpSt-609</strain>
    </source>
</reference>
<dbReference type="PANTHER" id="PTHR48105">
    <property type="entry name" value="THIOREDOXIN REDUCTASE 1-RELATED-RELATED"/>
    <property type="match status" value="1"/>
</dbReference>
<dbReference type="EMBL" id="DSZY01000020">
    <property type="protein sequence ID" value="HGU40377.1"/>
    <property type="molecule type" value="Genomic_DNA"/>
</dbReference>
<dbReference type="Pfam" id="PF07992">
    <property type="entry name" value="Pyr_redox_2"/>
    <property type="match status" value="1"/>
</dbReference>
<name>A0A7C4GJ84_9BACT</name>
<evidence type="ECO:0000259" key="3">
    <source>
        <dbReference type="Pfam" id="PF07992"/>
    </source>
</evidence>
<accession>A0A7C4GJ84</accession>
<feature type="domain" description="FAD/NAD(P)-binding" evidence="3">
    <location>
        <begin position="13"/>
        <end position="233"/>
    </location>
</feature>
<dbReference type="PRINTS" id="PR00469">
    <property type="entry name" value="PNDRDTASEII"/>
</dbReference>
<comment type="caution">
    <text evidence="4">The sequence shown here is derived from an EMBL/GenBank/DDBJ whole genome shotgun (WGS) entry which is preliminary data.</text>
</comment>
<dbReference type="PROSITE" id="PS51257">
    <property type="entry name" value="PROKAR_LIPOPROTEIN"/>
    <property type="match status" value="1"/>
</dbReference>
<dbReference type="AlphaFoldDB" id="A0A7C4GJ84"/>
<dbReference type="SUPFAM" id="SSF51905">
    <property type="entry name" value="FAD/NAD(P)-binding domain"/>
    <property type="match status" value="1"/>
</dbReference>